<protein>
    <submittedName>
        <fullName evidence="1">Uncharacterized protein</fullName>
    </submittedName>
</protein>
<reference evidence="1 2" key="2">
    <citation type="journal article" date="2011" name="J. Bacteriol.">
        <title>Complete genome sequence of a carbon monoxide-utilizing acetogen, Eubacterium limosum KIST612.</title>
        <authorList>
            <person name="Roh H."/>
            <person name="Ko H.J."/>
            <person name="Kim D."/>
            <person name="Choi D.G."/>
            <person name="Park S."/>
            <person name="Kim S."/>
            <person name="Chang I.S."/>
            <person name="Choi I.G."/>
        </authorList>
    </citation>
    <scope>NUCLEOTIDE SEQUENCE [LARGE SCALE GENOMIC DNA]</scope>
    <source>
        <strain evidence="1 2">KIST612</strain>
    </source>
</reference>
<sequence>MSIKRFAGVFTGYKNKILCNFLRNYAILSRITDKIEKNAKK</sequence>
<proteinExistence type="predicted"/>
<dbReference type="EMBL" id="CP002273">
    <property type="protein sequence ID" value="ADO37994.1"/>
    <property type="molecule type" value="Genomic_DNA"/>
</dbReference>
<evidence type="ECO:0000313" key="2">
    <source>
        <dbReference type="Proteomes" id="UP000006873"/>
    </source>
</evidence>
<name>E3GEY5_9FIRM</name>
<keyword evidence="2" id="KW-1185">Reference proteome</keyword>
<reference key="1">
    <citation type="submission" date="2010-09" db="EMBL/GenBank/DDBJ databases">
        <authorList>
            <person name="Roh H."/>
            <person name="Ko H.-J."/>
            <person name="Kim D."/>
            <person name="Choi D.G."/>
            <person name="Park S."/>
            <person name="Kim S."/>
            <person name="Kim K.H."/>
            <person name="Chang I.S."/>
            <person name="Choi I.-G."/>
        </authorList>
    </citation>
    <scope>NUCLEOTIDE SEQUENCE</scope>
    <source>
        <strain>KIST612</strain>
    </source>
</reference>
<dbReference type="HOGENOM" id="CLU_3270217_0_0_9"/>
<organism evidence="1 2">
    <name type="scientific">Eubacterium callanderi</name>
    <dbReference type="NCBI Taxonomy" id="53442"/>
    <lineage>
        <taxon>Bacteria</taxon>
        <taxon>Bacillati</taxon>
        <taxon>Bacillota</taxon>
        <taxon>Clostridia</taxon>
        <taxon>Eubacteriales</taxon>
        <taxon>Eubacteriaceae</taxon>
        <taxon>Eubacterium</taxon>
    </lineage>
</organism>
<gene>
    <name evidence="1" type="ordered locus">ELI_3025</name>
</gene>
<evidence type="ECO:0000313" key="1">
    <source>
        <dbReference type="EMBL" id="ADO37994.1"/>
    </source>
</evidence>
<dbReference type="KEGG" id="elm:ELI_3025"/>
<dbReference type="AlphaFoldDB" id="E3GEY5"/>
<accession>E3GEY5</accession>
<dbReference type="Proteomes" id="UP000006873">
    <property type="component" value="Chromosome"/>
</dbReference>